<dbReference type="InterPro" id="IPR036890">
    <property type="entry name" value="HATPase_C_sf"/>
</dbReference>
<dbReference type="GO" id="GO:0000155">
    <property type="term" value="F:phosphorelay sensor kinase activity"/>
    <property type="evidence" value="ECO:0007669"/>
    <property type="project" value="InterPro"/>
</dbReference>
<evidence type="ECO:0000256" key="3">
    <source>
        <dbReference type="ARBA" id="ARBA00022553"/>
    </source>
</evidence>
<gene>
    <name evidence="10" type="ORF">JMN32_03830</name>
</gene>
<keyword evidence="7" id="KW-1133">Transmembrane helix</keyword>
<dbReference type="Pfam" id="PF02518">
    <property type="entry name" value="HATPase_c"/>
    <property type="match status" value="1"/>
</dbReference>
<sequence>MKYTLIILLLSTSWLLAQERPPLPGMESIRPLASDPDDTTGFYKLAHAIEANHDKYPTHLEAYYYYHLGQYYSMHEINLRKAVDNLMLTLAYLPNLPDSLKYLEFKTLRSLGIHYGALSKFDSAAWAYEQALNFINSVNTEKYNSKQAMLYIQLSDLAIQGFGNLELSLEYLDRASKFRDISSDTSEIDYHLASGYGRYHFNKANYDLAKSYFLECLKLAELRNPRERRNIKNFSYSFLASINFEVDNYREALKYDLLSLEIEKEENNPANLIASYSNLGEDYLLIGQPDSALYYYSLGLDLAEKIESAERKIEVLGNLHEFYAQQNDMSRAYSTLKERSELLDTLIRHKTQVRYNELLRKYEAEKQEKVLKEQQDQIELLQAQEEAAQLRLMLFITVIVIGLVIAFFIFRSRIKSREMKAKQLEEMSQFKDAVTGMVAHDLKNPLSVILKKQDNDETVKYMAGKMLTLVQNMLDIRKFEQAQLIPDTEAHSLDKIIQDAEDQVRPLLAEKNINIKANLNPCMVNADKELISRVFINLFTNAIKYSPLNGRILITTEKHSDQITVSITDQGKGISKENLNVIFEPYKQVSPLASGNIASTGLGLTFCKLALEAHHSQIRVESSPGKGTTFTFDLQLAGTNTRETAAEVVDQSMALTAKEKSYVAEILPQLQTLKFHNALLLDNIMDEVEKRDLNNLKPIITALSNAAFSDNRQHYDQLLEELKQLSL</sequence>
<dbReference type="PANTHER" id="PTHR43547:SF2">
    <property type="entry name" value="HYBRID SIGNAL TRANSDUCTION HISTIDINE KINASE C"/>
    <property type="match status" value="1"/>
</dbReference>
<dbReference type="AlphaFoldDB" id="A0A937FYT7"/>
<dbReference type="InterPro" id="IPR005467">
    <property type="entry name" value="His_kinase_dom"/>
</dbReference>
<keyword evidence="4" id="KW-0808">Transferase</keyword>
<feature type="coiled-coil region" evidence="6">
    <location>
        <begin position="348"/>
        <end position="391"/>
    </location>
</feature>
<keyword evidence="5 10" id="KW-0418">Kinase</keyword>
<dbReference type="InterPro" id="IPR004358">
    <property type="entry name" value="Sig_transdc_His_kin-like_C"/>
</dbReference>
<evidence type="ECO:0000256" key="8">
    <source>
        <dbReference type="SAM" id="SignalP"/>
    </source>
</evidence>
<dbReference type="EMBL" id="JAEUGD010000014">
    <property type="protein sequence ID" value="MBL6445421.1"/>
    <property type="molecule type" value="Genomic_DNA"/>
</dbReference>
<dbReference type="SMART" id="SM00028">
    <property type="entry name" value="TPR"/>
    <property type="match status" value="3"/>
</dbReference>
<feature type="domain" description="Histidine kinase" evidence="9">
    <location>
        <begin position="437"/>
        <end position="638"/>
    </location>
</feature>
<feature type="signal peptide" evidence="8">
    <location>
        <begin position="1"/>
        <end position="17"/>
    </location>
</feature>
<keyword evidence="6" id="KW-0175">Coiled coil</keyword>
<evidence type="ECO:0000256" key="1">
    <source>
        <dbReference type="ARBA" id="ARBA00000085"/>
    </source>
</evidence>
<name>A0A937FYT7_9BACT</name>
<dbReference type="CDD" id="cd00082">
    <property type="entry name" value="HisKA"/>
    <property type="match status" value="1"/>
</dbReference>
<dbReference type="PRINTS" id="PR00344">
    <property type="entry name" value="BCTRLSENSOR"/>
</dbReference>
<dbReference type="InterPro" id="IPR003661">
    <property type="entry name" value="HisK_dim/P_dom"/>
</dbReference>
<accession>A0A937FYT7</accession>
<dbReference type="PANTHER" id="PTHR43547">
    <property type="entry name" value="TWO-COMPONENT HISTIDINE KINASE"/>
    <property type="match status" value="1"/>
</dbReference>
<dbReference type="Gene3D" id="1.25.40.10">
    <property type="entry name" value="Tetratricopeptide repeat domain"/>
    <property type="match status" value="2"/>
</dbReference>
<evidence type="ECO:0000313" key="11">
    <source>
        <dbReference type="Proteomes" id="UP000614216"/>
    </source>
</evidence>
<keyword evidence="3" id="KW-0597">Phosphoprotein</keyword>
<evidence type="ECO:0000256" key="2">
    <source>
        <dbReference type="ARBA" id="ARBA00012438"/>
    </source>
</evidence>
<dbReference type="InterPro" id="IPR019734">
    <property type="entry name" value="TPR_rpt"/>
</dbReference>
<keyword evidence="7" id="KW-0812">Transmembrane</keyword>
<evidence type="ECO:0000256" key="4">
    <source>
        <dbReference type="ARBA" id="ARBA00022679"/>
    </source>
</evidence>
<dbReference type="SUPFAM" id="SSF48452">
    <property type="entry name" value="TPR-like"/>
    <property type="match status" value="2"/>
</dbReference>
<keyword evidence="11" id="KW-1185">Reference proteome</keyword>
<dbReference type="FunFam" id="3.30.565.10:FF:000006">
    <property type="entry name" value="Sensor histidine kinase WalK"/>
    <property type="match status" value="1"/>
</dbReference>
<comment type="caution">
    <text evidence="10">The sequence shown here is derived from an EMBL/GenBank/DDBJ whole genome shotgun (WGS) entry which is preliminary data.</text>
</comment>
<organism evidence="10 11">
    <name type="scientific">Fulvivirga marina</name>
    <dbReference type="NCBI Taxonomy" id="2494733"/>
    <lineage>
        <taxon>Bacteria</taxon>
        <taxon>Pseudomonadati</taxon>
        <taxon>Bacteroidota</taxon>
        <taxon>Cytophagia</taxon>
        <taxon>Cytophagales</taxon>
        <taxon>Fulvivirgaceae</taxon>
        <taxon>Fulvivirga</taxon>
    </lineage>
</organism>
<dbReference type="InterPro" id="IPR011990">
    <property type="entry name" value="TPR-like_helical_dom_sf"/>
</dbReference>
<feature type="chain" id="PRO_5037785022" description="histidine kinase" evidence="8">
    <location>
        <begin position="18"/>
        <end position="727"/>
    </location>
</feature>
<dbReference type="SMART" id="SM00387">
    <property type="entry name" value="HATPase_c"/>
    <property type="match status" value="1"/>
</dbReference>
<dbReference type="InterPro" id="IPR036097">
    <property type="entry name" value="HisK_dim/P_sf"/>
</dbReference>
<dbReference type="PROSITE" id="PS50109">
    <property type="entry name" value="HIS_KIN"/>
    <property type="match status" value="1"/>
</dbReference>
<evidence type="ECO:0000256" key="6">
    <source>
        <dbReference type="SAM" id="Coils"/>
    </source>
</evidence>
<feature type="transmembrane region" description="Helical" evidence="7">
    <location>
        <begin position="392"/>
        <end position="410"/>
    </location>
</feature>
<reference evidence="10" key="1">
    <citation type="submission" date="2021-01" db="EMBL/GenBank/DDBJ databases">
        <title>Fulvivirga kasyanovii gen. nov., sp nov., a novel member of the phylum Bacteroidetes isolated from seawater in a mussel farm.</title>
        <authorList>
            <person name="Zhao L.-H."/>
            <person name="Wang Z.-J."/>
        </authorList>
    </citation>
    <scope>NUCLEOTIDE SEQUENCE</scope>
    <source>
        <strain evidence="10">29W222</strain>
    </source>
</reference>
<evidence type="ECO:0000256" key="7">
    <source>
        <dbReference type="SAM" id="Phobius"/>
    </source>
</evidence>
<dbReference type="SUPFAM" id="SSF47384">
    <property type="entry name" value="Homodimeric domain of signal transducing histidine kinase"/>
    <property type="match status" value="1"/>
</dbReference>
<dbReference type="RefSeq" id="WP_202854967.1">
    <property type="nucleotide sequence ID" value="NZ_JAEUGD010000014.1"/>
</dbReference>
<dbReference type="EC" id="2.7.13.3" evidence="2"/>
<dbReference type="InterPro" id="IPR003594">
    <property type="entry name" value="HATPase_dom"/>
</dbReference>
<dbReference type="SUPFAM" id="SSF55874">
    <property type="entry name" value="ATPase domain of HSP90 chaperone/DNA topoisomerase II/histidine kinase"/>
    <property type="match status" value="1"/>
</dbReference>
<keyword evidence="7" id="KW-0472">Membrane</keyword>
<keyword evidence="8" id="KW-0732">Signal</keyword>
<evidence type="ECO:0000256" key="5">
    <source>
        <dbReference type="ARBA" id="ARBA00022777"/>
    </source>
</evidence>
<evidence type="ECO:0000313" key="10">
    <source>
        <dbReference type="EMBL" id="MBL6445421.1"/>
    </source>
</evidence>
<dbReference type="Pfam" id="PF13424">
    <property type="entry name" value="TPR_12"/>
    <property type="match status" value="1"/>
</dbReference>
<dbReference type="Gene3D" id="3.30.565.10">
    <property type="entry name" value="Histidine kinase-like ATPase, C-terminal domain"/>
    <property type="match status" value="1"/>
</dbReference>
<proteinExistence type="predicted"/>
<dbReference type="Proteomes" id="UP000614216">
    <property type="component" value="Unassembled WGS sequence"/>
</dbReference>
<evidence type="ECO:0000259" key="9">
    <source>
        <dbReference type="PROSITE" id="PS50109"/>
    </source>
</evidence>
<protein>
    <recommendedName>
        <fullName evidence="2">histidine kinase</fullName>
        <ecNumber evidence="2">2.7.13.3</ecNumber>
    </recommendedName>
</protein>
<comment type="catalytic activity">
    <reaction evidence="1">
        <text>ATP + protein L-histidine = ADP + protein N-phospho-L-histidine.</text>
        <dbReference type="EC" id="2.7.13.3"/>
    </reaction>
</comment>